<evidence type="ECO:0000256" key="2">
    <source>
        <dbReference type="ARBA" id="ARBA00022475"/>
    </source>
</evidence>
<keyword evidence="8 11" id="KW-0407">Ion channel</keyword>
<keyword evidence="11" id="KW-0479">Metal-binding</keyword>
<keyword evidence="11" id="KW-0915">Sodium</keyword>
<feature type="binding site" evidence="11">
    <location>
        <position position="78"/>
    </location>
    <ligand>
        <name>Na(+)</name>
        <dbReference type="ChEBI" id="CHEBI:29101"/>
        <note>structural</note>
    </ligand>
</feature>
<evidence type="ECO:0000256" key="5">
    <source>
        <dbReference type="ARBA" id="ARBA00022989"/>
    </source>
</evidence>
<sequence length="129" mass="13521">MSTALLVFLGGGLGAVSRWGLAASVQSLADKTALKDFPWGILACNLFGCYLVGTLFGAFAHREHPAWLFPLAVTGFLGGFTTFSAFGNDTRQLFFEGFSALAFTNVLVSTIGGIALVFLGYKIAASIAS</sequence>
<keyword evidence="5 11" id="KW-1133">Transmembrane helix</keyword>
<protein>
    <recommendedName>
        <fullName evidence="11">Fluoride-specific ion channel FluC</fullName>
    </recommendedName>
</protein>
<keyword evidence="4 11" id="KW-0812">Transmembrane</keyword>
<dbReference type="EMBL" id="JBHTBS010000002">
    <property type="protein sequence ID" value="MFC7336608.1"/>
    <property type="molecule type" value="Genomic_DNA"/>
</dbReference>
<keyword evidence="7 11" id="KW-0472">Membrane</keyword>
<keyword evidence="6 11" id="KW-0406">Ion transport</keyword>
<name>A0ABW2L4I9_9BACT</name>
<evidence type="ECO:0000256" key="9">
    <source>
        <dbReference type="ARBA" id="ARBA00035120"/>
    </source>
</evidence>
<accession>A0ABW2L4I9</accession>
<feature type="binding site" evidence="11">
    <location>
        <position position="81"/>
    </location>
    <ligand>
        <name>Na(+)</name>
        <dbReference type="ChEBI" id="CHEBI:29101"/>
        <note>structural</note>
    </ligand>
</feature>
<evidence type="ECO:0000313" key="13">
    <source>
        <dbReference type="Proteomes" id="UP001596472"/>
    </source>
</evidence>
<dbReference type="PANTHER" id="PTHR28259:SF1">
    <property type="entry name" value="FLUORIDE EXPORT PROTEIN 1-RELATED"/>
    <property type="match status" value="1"/>
</dbReference>
<dbReference type="Pfam" id="PF02537">
    <property type="entry name" value="CRCB"/>
    <property type="match status" value="1"/>
</dbReference>
<comment type="similarity">
    <text evidence="9 11">Belongs to the fluoride channel Fluc/FEX (TC 1.A.43) family.</text>
</comment>
<evidence type="ECO:0000313" key="12">
    <source>
        <dbReference type="EMBL" id="MFC7336608.1"/>
    </source>
</evidence>
<keyword evidence="11" id="KW-0813">Transport</keyword>
<comment type="subcellular location">
    <subcellularLocation>
        <location evidence="1 11">Cell membrane</location>
        <topology evidence="1 11">Multi-pass membrane protein</topology>
    </subcellularLocation>
</comment>
<organism evidence="12 13">
    <name type="scientific">Haloferula chungangensis</name>
    <dbReference type="NCBI Taxonomy" id="1048331"/>
    <lineage>
        <taxon>Bacteria</taxon>
        <taxon>Pseudomonadati</taxon>
        <taxon>Verrucomicrobiota</taxon>
        <taxon>Verrucomicrobiia</taxon>
        <taxon>Verrucomicrobiales</taxon>
        <taxon>Verrucomicrobiaceae</taxon>
        <taxon>Haloferula</taxon>
    </lineage>
</organism>
<comment type="function">
    <text evidence="11">Fluoride-specific ion channel. Important for reducing fluoride concentration in the cell, thus reducing its toxicity.</text>
</comment>
<dbReference type="Proteomes" id="UP001596472">
    <property type="component" value="Unassembled WGS sequence"/>
</dbReference>
<evidence type="ECO:0000256" key="1">
    <source>
        <dbReference type="ARBA" id="ARBA00004651"/>
    </source>
</evidence>
<gene>
    <name evidence="11" type="primary">fluC</name>
    <name evidence="11" type="synonym">crcB</name>
    <name evidence="12" type="ORF">ACFQY0_05430</name>
</gene>
<comment type="catalytic activity">
    <reaction evidence="10">
        <text>fluoride(in) = fluoride(out)</text>
        <dbReference type="Rhea" id="RHEA:76159"/>
        <dbReference type="ChEBI" id="CHEBI:17051"/>
    </reaction>
    <physiologicalReaction direction="left-to-right" evidence="10">
        <dbReference type="Rhea" id="RHEA:76160"/>
    </physiologicalReaction>
</comment>
<dbReference type="InterPro" id="IPR003691">
    <property type="entry name" value="FluC"/>
</dbReference>
<evidence type="ECO:0000256" key="10">
    <source>
        <dbReference type="ARBA" id="ARBA00035585"/>
    </source>
</evidence>
<keyword evidence="3" id="KW-0997">Cell inner membrane</keyword>
<reference evidence="13" key="1">
    <citation type="journal article" date="2019" name="Int. J. Syst. Evol. Microbiol.">
        <title>The Global Catalogue of Microorganisms (GCM) 10K type strain sequencing project: providing services to taxonomists for standard genome sequencing and annotation.</title>
        <authorList>
            <consortium name="The Broad Institute Genomics Platform"/>
            <consortium name="The Broad Institute Genome Sequencing Center for Infectious Disease"/>
            <person name="Wu L."/>
            <person name="Ma J."/>
        </authorList>
    </citation>
    <scope>NUCLEOTIDE SEQUENCE [LARGE SCALE GENOMIC DNA]</scope>
    <source>
        <strain evidence="13">CGMCC 4.1467</strain>
    </source>
</reference>
<dbReference type="PANTHER" id="PTHR28259">
    <property type="entry name" value="FLUORIDE EXPORT PROTEIN 1-RELATED"/>
    <property type="match status" value="1"/>
</dbReference>
<evidence type="ECO:0000256" key="11">
    <source>
        <dbReference type="HAMAP-Rule" id="MF_00454"/>
    </source>
</evidence>
<feature type="transmembrane region" description="Helical" evidence="11">
    <location>
        <begin position="38"/>
        <end position="59"/>
    </location>
</feature>
<keyword evidence="2 11" id="KW-1003">Cell membrane</keyword>
<evidence type="ECO:0000256" key="7">
    <source>
        <dbReference type="ARBA" id="ARBA00023136"/>
    </source>
</evidence>
<dbReference type="HAMAP" id="MF_00454">
    <property type="entry name" value="FluC"/>
    <property type="match status" value="1"/>
</dbReference>
<comment type="activity regulation">
    <text evidence="11">Na(+) is not transported, but it plays an essential structural role and its presence is essential for fluoride channel function.</text>
</comment>
<feature type="transmembrane region" description="Helical" evidence="11">
    <location>
        <begin position="98"/>
        <end position="121"/>
    </location>
</feature>
<dbReference type="RefSeq" id="WP_379710028.1">
    <property type="nucleotide sequence ID" value="NZ_JBHTBS010000002.1"/>
</dbReference>
<comment type="caution">
    <text evidence="12">The sequence shown here is derived from an EMBL/GenBank/DDBJ whole genome shotgun (WGS) entry which is preliminary data.</text>
</comment>
<evidence type="ECO:0000256" key="4">
    <source>
        <dbReference type="ARBA" id="ARBA00022692"/>
    </source>
</evidence>
<feature type="transmembrane region" description="Helical" evidence="11">
    <location>
        <begin position="66"/>
        <end position="86"/>
    </location>
</feature>
<keyword evidence="13" id="KW-1185">Reference proteome</keyword>
<proteinExistence type="inferred from homology"/>
<evidence type="ECO:0000256" key="3">
    <source>
        <dbReference type="ARBA" id="ARBA00022519"/>
    </source>
</evidence>
<evidence type="ECO:0000256" key="8">
    <source>
        <dbReference type="ARBA" id="ARBA00023303"/>
    </source>
</evidence>
<evidence type="ECO:0000256" key="6">
    <source>
        <dbReference type="ARBA" id="ARBA00023065"/>
    </source>
</evidence>